<sequence length="135" mass="15183">MVTDFFLGLVYALPGVCGRGLAAPHLLPAPLSRALICPPGRFMGHHENSGRDLLTGHRPFHLRIYWYDDSGLLCSTFMKCAYIGRQARVERNSVVFRLKRVQKLGYQETDRDSDKKAFPTLLTEVTHTNPASIPL</sequence>
<evidence type="ECO:0000313" key="2">
    <source>
        <dbReference type="EMBL" id="GIX92428.1"/>
    </source>
</evidence>
<dbReference type="Proteomes" id="UP001054837">
    <property type="component" value="Unassembled WGS sequence"/>
</dbReference>
<evidence type="ECO:0000313" key="3">
    <source>
        <dbReference type="Proteomes" id="UP001054837"/>
    </source>
</evidence>
<keyword evidence="3" id="KW-1185">Reference proteome</keyword>
<feature type="signal peptide" evidence="1">
    <location>
        <begin position="1"/>
        <end position="18"/>
    </location>
</feature>
<accession>A0AAV4P5Y5</accession>
<feature type="chain" id="PRO_5044011220" evidence="1">
    <location>
        <begin position="19"/>
        <end position="135"/>
    </location>
</feature>
<gene>
    <name evidence="2" type="ORF">CDAR_595591</name>
</gene>
<reference evidence="2 3" key="1">
    <citation type="submission" date="2021-06" db="EMBL/GenBank/DDBJ databases">
        <title>Caerostris darwini draft genome.</title>
        <authorList>
            <person name="Kono N."/>
            <person name="Arakawa K."/>
        </authorList>
    </citation>
    <scope>NUCLEOTIDE SEQUENCE [LARGE SCALE GENOMIC DNA]</scope>
</reference>
<dbReference type="EMBL" id="BPLQ01002393">
    <property type="protein sequence ID" value="GIX92428.1"/>
    <property type="molecule type" value="Genomic_DNA"/>
</dbReference>
<keyword evidence="1" id="KW-0732">Signal</keyword>
<dbReference type="AlphaFoldDB" id="A0AAV4P5Y5"/>
<comment type="caution">
    <text evidence="2">The sequence shown here is derived from an EMBL/GenBank/DDBJ whole genome shotgun (WGS) entry which is preliminary data.</text>
</comment>
<organism evidence="2 3">
    <name type="scientific">Caerostris darwini</name>
    <dbReference type="NCBI Taxonomy" id="1538125"/>
    <lineage>
        <taxon>Eukaryota</taxon>
        <taxon>Metazoa</taxon>
        <taxon>Ecdysozoa</taxon>
        <taxon>Arthropoda</taxon>
        <taxon>Chelicerata</taxon>
        <taxon>Arachnida</taxon>
        <taxon>Araneae</taxon>
        <taxon>Araneomorphae</taxon>
        <taxon>Entelegynae</taxon>
        <taxon>Araneoidea</taxon>
        <taxon>Araneidae</taxon>
        <taxon>Caerostris</taxon>
    </lineage>
</organism>
<evidence type="ECO:0000256" key="1">
    <source>
        <dbReference type="SAM" id="SignalP"/>
    </source>
</evidence>
<name>A0AAV4P5Y5_9ARAC</name>
<protein>
    <submittedName>
        <fullName evidence="2">Uncharacterized protein</fullName>
    </submittedName>
</protein>
<proteinExistence type="predicted"/>